<name>Q2HUH3_MEDTR</name>
<organism evidence="1">
    <name type="scientific">Medicago truncatula</name>
    <name type="common">Barrel medic</name>
    <name type="synonym">Medicago tribuloides</name>
    <dbReference type="NCBI Taxonomy" id="3880"/>
    <lineage>
        <taxon>Eukaryota</taxon>
        <taxon>Viridiplantae</taxon>
        <taxon>Streptophyta</taxon>
        <taxon>Embryophyta</taxon>
        <taxon>Tracheophyta</taxon>
        <taxon>Spermatophyta</taxon>
        <taxon>Magnoliopsida</taxon>
        <taxon>eudicotyledons</taxon>
        <taxon>Gunneridae</taxon>
        <taxon>Pentapetalae</taxon>
        <taxon>rosids</taxon>
        <taxon>fabids</taxon>
        <taxon>Fabales</taxon>
        <taxon>Fabaceae</taxon>
        <taxon>Papilionoideae</taxon>
        <taxon>50 kb inversion clade</taxon>
        <taxon>NPAAA clade</taxon>
        <taxon>Hologalegina</taxon>
        <taxon>IRL clade</taxon>
        <taxon>Trifolieae</taxon>
        <taxon>Medicago</taxon>
    </lineage>
</organism>
<dbReference type="AlphaFoldDB" id="Q2HUH3"/>
<protein>
    <submittedName>
        <fullName evidence="1">Uncharacterized protein</fullName>
    </submittedName>
</protein>
<reference evidence="1" key="2">
    <citation type="submission" date="2007-03" db="EMBL/GenBank/DDBJ databases">
        <authorList>
            <consortium name="The International Medicago Genome Annotation Group"/>
        </authorList>
    </citation>
    <scope>NUCLEOTIDE SEQUENCE</scope>
</reference>
<proteinExistence type="predicted"/>
<accession>Q2HUH3</accession>
<reference evidence="1" key="1">
    <citation type="submission" date="2004-08" db="EMBL/GenBank/DDBJ databases">
        <authorList>
            <person name="Town C.D."/>
        </authorList>
    </citation>
    <scope>NUCLEOTIDE SEQUENCE</scope>
</reference>
<sequence>MKTVTALGLLTKTKIIEMHQLFSTPVPEAKITIVSKPYHQLKFSHHDLYYTPHNKRRFFYSHAT</sequence>
<dbReference type="EMBL" id="AC149134">
    <property type="protein sequence ID" value="ABD28661.1"/>
    <property type="molecule type" value="Genomic_DNA"/>
</dbReference>
<gene>
    <name evidence="1" type="ORF">MtrDRAFT_AC149134g17v2</name>
</gene>
<evidence type="ECO:0000313" key="1">
    <source>
        <dbReference type="EMBL" id="ABD28661.1"/>
    </source>
</evidence>